<evidence type="ECO:0000313" key="2">
    <source>
        <dbReference type="Proteomes" id="UP000499080"/>
    </source>
</evidence>
<dbReference type="Proteomes" id="UP000499080">
    <property type="component" value="Unassembled WGS sequence"/>
</dbReference>
<feature type="non-terminal residue" evidence="1">
    <location>
        <position position="1"/>
    </location>
</feature>
<organism evidence="1 2">
    <name type="scientific">Araneus ventricosus</name>
    <name type="common">Orbweaver spider</name>
    <name type="synonym">Epeira ventricosa</name>
    <dbReference type="NCBI Taxonomy" id="182803"/>
    <lineage>
        <taxon>Eukaryota</taxon>
        <taxon>Metazoa</taxon>
        <taxon>Ecdysozoa</taxon>
        <taxon>Arthropoda</taxon>
        <taxon>Chelicerata</taxon>
        <taxon>Arachnida</taxon>
        <taxon>Araneae</taxon>
        <taxon>Araneomorphae</taxon>
        <taxon>Entelegynae</taxon>
        <taxon>Araneoidea</taxon>
        <taxon>Araneidae</taxon>
        <taxon>Araneus</taxon>
    </lineage>
</organism>
<evidence type="ECO:0000313" key="1">
    <source>
        <dbReference type="EMBL" id="GBN31529.1"/>
    </source>
</evidence>
<dbReference type="EMBL" id="BGPR01206550">
    <property type="protein sequence ID" value="GBN31529.1"/>
    <property type="molecule type" value="Genomic_DNA"/>
</dbReference>
<comment type="caution">
    <text evidence="1">The sequence shown here is derived from an EMBL/GenBank/DDBJ whole genome shotgun (WGS) entry which is preliminary data.</text>
</comment>
<reference evidence="1 2" key="1">
    <citation type="journal article" date="2019" name="Sci. Rep.">
        <title>Orb-weaving spider Araneus ventricosus genome elucidates the spidroin gene catalogue.</title>
        <authorList>
            <person name="Kono N."/>
            <person name="Nakamura H."/>
            <person name="Ohtoshi R."/>
            <person name="Moran D.A.P."/>
            <person name="Shinohara A."/>
            <person name="Yoshida Y."/>
            <person name="Fujiwara M."/>
            <person name="Mori M."/>
            <person name="Tomita M."/>
            <person name="Arakawa K."/>
        </authorList>
    </citation>
    <scope>NUCLEOTIDE SEQUENCE [LARGE SCALE GENOMIC DNA]</scope>
</reference>
<protein>
    <submittedName>
        <fullName evidence="1">Uncharacterized protein</fullName>
    </submittedName>
</protein>
<keyword evidence="2" id="KW-1185">Reference proteome</keyword>
<gene>
    <name evidence="1" type="ORF">AVEN_267956_1</name>
</gene>
<accession>A0A4Y2MYC8</accession>
<name>A0A4Y2MYC8_ARAVE</name>
<dbReference type="AlphaFoldDB" id="A0A4Y2MYC8"/>
<sequence length="45" mass="4728">GSGDLVVRSPLRGLRVLGAKPDSTETAVYVGLLHVKSYILGQMSS</sequence>
<proteinExistence type="predicted"/>